<keyword evidence="2" id="KW-1185">Reference proteome</keyword>
<comment type="caution">
    <text evidence="1">The sequence shown here is derived from an EMBL/GenBank/DDBJ whole genome shotgun (WGS) entry which is preliminary data.</text>
</comment>
<sequence length="134" mass="14339">MALIKPSVLILLLFATLMETLPSGLAEDQTPVIGLEPFPPGLLSLETIEQCWVSMQETVGCYTEVYRAFLSGQVGLSTVGPSCCMAINDITSNCWSQMYPDAPSFPSLLKNYCATYQTGEGDAPAPSIEPAGLI</sequence>
<dbReference type="Proteomes" id="UP001056120">
    <property type="component" value="Linkage Group LG10"/>
</dbReference>
<evidence type="ECO:0000313" key="1">
    <source>
        <dbReference type="EMBL" id="KAI3801789.1"/>
    </source>
</evidence>
<evidence type="ECO:0000313" key="2">
    <source>
        <dbReference type="Proteomes" id="UP001056120"/>
    </source>
</evidence>
<name>A0ACB9I0S1_9ASTR</name>
<dbReference type="EMBL" id="CM042027">
    <property type="protein sequence ID" value="KAI3801789.1"/>
    <property type="molecule type" value="Genomic_DNA"/>
</dbReference>
<accession>A0ACB9I0S1</accession>
<reference evidence="2" key="1">
    <citation type="journal article" date="2022" name="Mol. Ecol. Resour.">
        <title>The genomes of chicory, endive, great burdock and yacon provide insights into Asteraceae palaeo-polyploidization history and plant inulin production.</title>
        <authorList>
            <person name="Fan W."/>
            <person name="Wang S."/>
            <person name="Wang H."/>
            <person name="Wang A."/>
            <person name="Jiang F."/>
            <person name="Liu H."/>
            <person name="Zhao H."/>
            <person name="Xu D."/>
            <person name="Zhang Y."/>
        </authorList>
    </citation>
    <scope>NUCLEOTIDE SEQUENCE [LARGE SCALE GENOMIC DNA]</scope>
    <source>
        <strain evidence="2">cv. Yunnan</strain>
    </source>
</reference>
<proteinExistence type="predicted"/>
<reference evidence="1 2" key="2">
    <citation type="journal article" date="2022" name="Mol. Ecol. Resour.">
        <title>The genomes of chicory, endive, great burdock and yacon provide insights into Asteraceae paleo-polyploidization history and plant inulin production.</title>
        <authorList>
            <person name="Fan W."/>
            <person name="Wang S."/>
            <person name="Wang H."/>
            <person name="Wang A."/>
            <person name="Jiang F."/>
            <person name="Liu H."/>
            <person name="Zhao H."/>
            <person name="Xu D."/>
            <person name="Zhang Y."/>
        </authorList>
    </citation>
    <scope>NUCLEOTIDE SEQUENCE [LARGE SCALE GENOMIC DNA]</scope>
    <source>
        <strain evidence="2">cv. Yunnan</strain>
        <tissue evidence="1">Leaves</tissue>
    </source>
</reference>
<protein>
    <submittedName>
        <fullName evidence="1">Uncharacterized protein</fullName>
    </submittedName>
</protein>
<organism evidence="1 2">
    <name type="scientific">Smallanthus sonchifolius</name>
    <dbReference type="NCBI Taxonomy" id="185202"/>
    <lineage>
        <taxon>Eukaryota</taxon>
        <taxon>Viridiplantae</taxon>
        <taxon>Streptophyta</taxon>
        <taxon>Embryophyta</taxon>
        <taxon>Tracheophyta</taxon>
        <taxon>Spermatophyta</taxon>
        <taxon>Magnoliopsida</taxon>
        <taxon>eudicotyledons</taxon>
        <taxon>Gunneridae</taxon>
        <taxon>Pentapetalae</taxon>
        <taxon>asterids</taxon>
        <taxon>campanulids</taxon>
        <taxon>Asterales</taxon>
        <taxon>Asteraceae</taxon>
        <taxon>Asteroideae</taxon>
        <taxon>Heliantheae alliance</taxon>
        <taxon>Millerieae</taxon>
        <taxon>Smallanthus</taxon>
    </lineage>
</organism>
<gene>
    <name evidence="1" type="ORF">L1987_29904</name>
</gene>